<evidence type="ECO:0000313" key="3">
    <source>
        <dbReference type="Proteomes" id="UP000800092"/>
    </source>
</evidence>
<proteinExistence type="predicted"/>
<sequence length="328" mass="36320">MPTSDDYTVAWIAPLEVELTASIRMLDVGHKKLPQSPVDHNVYHLGSINNHNIVIASLPTTGNSSAAMVITQLRNTYKQVRYGLLVGIGGVHISNGPIHLGDVVVNEPVDDHSGTIHYDHGKALEGYFQRTGYLHSPPNTLLNAVRALSTEQAICGDNLLSPHLERIDTKSISLRHYQYPGVDQDYHFNSNCSHLEKGKPCDKCGCDPRQKVDRSAQDSEDEIYDDNQKPRIKVHRGTIAAGEKVIRNGQERDHLANQYNILCFEMEAAGVMNDFPCLAIRGISDYADSHKDDRWQGYASAVAAAYARELFFHMPIDDTKGQGNSTGT</sequence>
<dbReference type="GO" id="GO:0003824">
    <property type="term" value="F:catalytic activity"/>
    <property type="evidence" value="ECO:0007669"/>
    <property type="project" value="InterPro"/>
</dbReference>
<accession>A0A6A6GVD0</accession>
<dbReference type="EMBL" id="ML991869">
    <property type="protein sequence ID" value="KAF2229273.1"/>
    <property type="molecule type" value="Genomic_DNA"/>
</dbReference>
<dbReference type="Proteomes" id="UP000800092">
    <property type="component" value="Unassembled WGS sequence"/>
</dbReference>
<dbReference type="InterPro" id="IPR035994">
    <property type="entry name" value="Nucleoside_phosphorylase_sf"/>
</dbReference>
<dbReference type="InterPro" id="IPR000845">
    <property type="entry name" value="Nucleoside_phosphorylase_d"/>
</dbReference>
<feature type="domain" description="Nucleoside phosphorylase" evidence="1">
    <location>
        <begin position="172"/>
        <end position="295"/>
    </location>
</feature>
<keyword evidence="3" id="KW-1185">Reference proteome</keyword>
<gene>
    <name evidence="2" type="ORF">EV356DRAFT_527651</name>
</gene>
<name>A0A6A6GVD0_VIRVR</name>
<organism evidence="2 3">
    <name type="scientific">Viridothelium virens</name>
    <name type="common">Speckled blister lichen</name>
    <name type="synonym">Trypethelium virens</name>
    <dbReference type="NCBI Taxonomy" id="1048519"/>
    <lineage>
        <taxon>Eukaryota</taxon>
        <taxon>Fungi</taxon>
        <taxon>Dikarya</taxon>
        <taxon>Ascomycota</taxon>
        <taxon>Pezizomycotina</taxon>
        <taxon>Dothideomycetes</taxon>
        <taxon>Dothideomycetes incertae sedis</taxon>
        <taxon>Trypetheliales</taxon>
        <taxon>Trypetheliaceae</taxon>
        <taxon>Viridothelium</taxon>
    </lineage>
</organism>
<dbReference type="PANTHER" id="PTHR46082">
    <property type="entry name" value="ATP/GTP-BINDING PROTEIN-RELATED"/>
    <property type="match status" value="1"/>
</dbReference>
<dbReference type="Pfam" id="PF01048">
    <property type="entry name" value="PNP_UDP_1"/>
    <property type="match status" value="1"/>
</dbReference>
<evidence type="ECO:0000259" key="1">
    <source>
        <dbReference type="Pfam" id="PF01048"/>
    </source>
</evidence>
<reference evidence="2" key="1">
    <citation type="journal article" date="2020" name="Stud. Mycol.">
        <title>101 Dothideomycetes genomes: a test case for predicting lifestyles and emergence of pathogens.</title>
        <authorList>
            <person name="Haridas S."/>
            <person name="Albert R."/>
            <person name="Binder M."/>
            <person name="Bloem J."/>
            <person name="Labutti K."/>
            <person name="Salamov A."/>
            <person name="Andreopoulos B."/>
            <person name="Baker S."/>
            <person name="Barry K."/>
            <person name="Bills G."/>
            <person name="Bluhm B."/>
            <person name="Cannon C."/>
            <person name="Castanera R."/>
            <person name="Culley D."/>
            <person name="Daum C."/>
            <person name="Ezra D."/>
            <person name="Gonzalez J."/>
            <person name="Henrissat B."/>
            <person name="Kuo A."/>
            <person name="Liang C."/>
            <person name="Lipzen A."/>
            <person name="Lutzoni F."/>
            <person name="Magnuson J."/>
            <person name="Mondo S."/>
            <person name="Nolan M."/>
            <person name="Ohm R."/>
            <person name="Pangilinan J."/>
            <person name="Park H.-J."/>
            <person name="Ramirez L."/>
            <person name="Alfaro M."/>
            <person name="Sun H."/>
            <person name="Tritt A."/>
            <person name="Yoshinaga Y."/>
            <person name="Zwiers L.-H."/>
            <person name="Turgeon B."/>
            <person name="Goodwin S."/>
            <person name="Spatafora J."/>
            <person name="Crous P."/>
            <person name="Grigoriev I."/>
        </authorList>
    </citation>
    <scope>NUCLEOTIDE SEQUENCE</scope>
    <source>
        <strain evidence="2">Tuck. ex Michener</strain>
    </source>
</reference>
<dbReference type="InterPro" id="IPR053137">
    <property type="entry name" value="NLR-like"/>
</dbReference>
<dbReference type="AlphaFoldDB" id="A0A6A6GVD0"/>
<dbReference type="PANTHER" id="PTHR46082:SF11">
    <property type="entry name" value="AAA+ ATPASE DOMAIN-CONTAINING PROTEIN-RELATED"/>
    <property type="match status" value="1"/>
</dbReference>
<dbReference type="GO" id="GO:0009116">
    <property type="term" value="P:nucleoside metabolic process"/>
    <property type="evidence" value="ECO:0007669"/>
    <property type="project" value="InterPro"/>
</dbReference>
<dbReference type="Gene3D" id="3.40.50.1580">
    <property type="entry name" value="Nucleoside phosphorylase domain"/>
    <property type="match status" value="1"/>
</dbReference>
<evidence type="ECO:0000313" key="2">
    <source>
        <dbReference type="EMBL" id="KAF2229273.1"/>
    </source>
</evidence>
<protein>
    <submittedName>
        <fullName evidence="2">Purine and uridine phosphorylase</fullName>
    </submittedName>
</protein>
<dbReference type="SUPFAM" id="SSF53167">
    <property type="entry name" value="Purine and uridine phosphorylases"/>
    <property type="match status" value="1"/>
</dbReference>
<dbReference type="OrthoDB" id="1577640at2759"/>